<sequence length="356" mass="40999">MKRIFIAFFLLVGATLWAQNPVEKHILASKYAVDSIVAAQKAYLFKQLSSVEDLLEQQKISQEQAEQMKKDFKERSKQRTQQLIYAQAQTLQGQLDKELKAVPADSLKVTSDTLAPSSEAYQKAVAQVDSLAQRQEANKYIRRYINRGDVYLPYLALGVLNLSSAEHFGDKRLSPLGSKSFELGLYTNFRLRKNDNLLHLNFGVSWLYENFKIRGNYYYDRQAGNTQLTPYDSELTKSKFRAHYLIIPIDIEWDFSKDKIHRNVSYFQTHENLYLGVGAFVGLLLDSSQKINYQQQGDVYKTIIRKDFYTNLWTYGISAHIGVKGWSLYGRYSLAPLFTNNPKGEYPFMIGIRAGR</sequence>
<feature type="signal peptide" evidence="1">
    <location>
        <begin position="1"/>
        <end position="18"/>
    </location>
</feature>
<proteinExistence type="predicted"/>
<dbReference type="EMBL" id="JAYKBW010000011">
    <property type="protein sequence ID" value="MEB3075600.1"/>
    <property type="molecule type" value="Genomic_DNA"/>
</dbReference>
<evidence type="ECO:0008006" key="4">
    <source>
        <dbReference type="Google" id="ProtNLM"/>
    </source>
</evidence>
<gene>
    <name evidence="2" type="ORF">VJJ08_09870</name>
</gene>
<reference evidence="2 3" key="1">
    <citation type="submission" date="2023-12" db="EMBL/GenBank/DDBJ databases">
        <title>Genomic sequences of Capnocytophaga and Parvimonas strains.</title>
        <authorList>
            <person name="Watt R.M."/>
            <person name="Wang M."/>
            <person name="Yang T."/>
            <person name="Tong W.M."/>
        </authorList>
    </citation>
    <scope>NUCLEOTIDE SEQUENCE [LARGE SCALE GENOMIC DNA]</scope>
    <source>
        <strain evidence="2 3">CCUG 13096</strain>
    </source>
</reference>
<dbReference type="Proteomes" id="UP001311730">
    <property type="component" value="Unassembled WGS sequence"/>
</dbReference>
<keyword evidence="1" id="KW-0732">Signal</keyword>
<organism evidence="2 3">
    <name type="scientific">Capnocytophaga gingivalis</name>
    <dbReference type="NCBI Taxonomy" id="1017"/>
    <lineage>
        <taxon>Bacteria</taxon>
        <taxon>Pseudomonadati</taxon>
        <taxon>Bacteroidota</taxon>
        <taxon>Flavobacteriia</taxon>
        <taxon>Flavobacteriales</taxon>
        <taxon>Flavobacteriaceae</taxon>
        <taxon>Capnocytophaga</taxon>
    </lineage>
</organism>
<keyword evidence="3" id="KW-1185">Reference proteome</keyword>
<evidence type="ECO:0000256" key="1">
    <source>
        <dbReference type="SAM" id="SignalP"/>
    </source>
</evidence>
<feature type="chain" id="PRO_5045925047" description="Outer membrane protein beta-barrel domain-containing protein" evidence="1">
    <location>
        <begin position="19"/>
        <end position="356"/>
    </location>
</feature>
<evidence type="ECO:0000313" key="2">
    <source>
        <dbReference type="EMBL" id="MEB3075600.1"/>
    </source>
</evidence>
<protein>
    <recommendedName>
        <fullName evidence="4">Outer membrane protein beta-barrel domain-containing protein</fullName>
    </recommendedName>
</protein>
<accession>A0ABU5Z9F3</accession>
<name>A0ABU5Z9F3_9FLAO</name>
<comment type="caution">
    <text evidence="2">The sequence shown here is derived from an EMBL/GenBank/DDBJ whole genome shotgun (WGS) entry which is preliminary data.</text>
</comment>
<dbReference type="RefSeq" id="WP_323983773.1">
    <property type="nucleotide sequence ID" value="NZ_JAYKBW010000011.1"/>
</dbReference>
<evidence type="ECO:0000313" key="3">
    <source>
        <dbReference type="Proteomes" id="UP001311730"/>
    </source>
</evidence>